<dbReference type="InterPro" id="IPR036291">
    <property type="entry name" value="NAD(P)-bd_dom_sf"/>
</dbReference>
<dbReference type="Gene3D" id="3.90.180.10">
    <property type="entry name" value="Medium-chain alcohol dehydrogenases, catalytic domain"/>
    <property type="match status" value="1"/>
</dbReference>
<dbReference type="Pfam" id="PF00107">
    <property type="entry name" value="ADH_zinc_N"/>
    <property type="match status" value="1"/>
</dbReference>
<gene>
    <name evidence="3" type="ORF">OS493_014706</name>
</gene>
<dbReference type="AlphaFoldDB" id="A0A9W9YG91"/>
<organism evidence="3 4">
    <name type="scientific">Desmophyllum pertusum</name>
    <dbReference type="NCBI Taxonomy" id="174260"/>
    <lineage>
        <taxon>Eukaryota</taxon>
        <taxon>Metazoa</taxon>
        <taxon>Cnidaria</taxon>
        <taxon>Anthozoa</taxon>
        <taxon>Hexacorallia</taxon>
        <taxon>Scleractinia</taxon>
        <taxon>Caryophylliina</taxon>
        <taxon>Caryophylliidae</taxon>
        <taxon>Desmophyllum</taxon>
    </lineage>
</organism>
<sequence>MLHDLRHICQNLNQFGHGREQFMESLLLEPFGVAHQAMEELSPSGDTILVQGCGAIGLIAVGIAKCMGAVKIIATDIVEERLQKAKQMGADVLNAQGSAISEQLLLFTKKGWKDCPCWSFLSNPFM</sequence>
<reference evidence="3" key="1">
    <citation type="submission" date="2023-01" db="EMBL/GenBank/DDBJ databases">
        <title>Genome assembly of the deep-sea coral Lophelia pertusa.</title>
        <authorList>
            <person name="Herrera S."/>
            <person name="Cordes E."/>
        </authorList>
    </citation>
    <scope>NUCLEOTIDE SEQUENCE</scope>
    <source>
        <strain evidence="3">USNM1676648</strain>
        <tissue evidence="3">Polyp</tissue>
    </source>
</reference>
<evidence type="ECO:0000259" key="2">
    <source>
        <dbReference type="Pfam" id="PF00107"/>
    </source>
</evidence>
<dbReference type="Gene3D" id="3.40.50.720">
    <property type="entry name" value="NAD(P)-binding Rossmann-like Domain"/>
    <property type="match status" value="1"/>
</dbReference>
<evidence type="ECO:0000313" key="4">
    <source>
        <dbReference type="Proteomes" id="UP001163046"/>
    </source>
</evidence>
<dbReference type="EMBL" id="MU827784">
    <property type="protein sequence ID" value="KAJ7334395.1"/>
    <property type="molecule type" value="Genomic_DNA"/>
</dbReference>
<dbReference type="GO" id="GO:0016491">
    <property type="term" value="F:oxidoreductase activity"/>
    <property type="evidence" value="ECO:0007669"/>
    <property type="project" value="UniProtKB-KW"/>
</dbReference>
<dbReference type="InterPro" id="IPR013149">
    <property type="entry name" value="ADH-like_C"/>
</dbReference>
<comment type="caution">
    <text evidence="3">The sequence shown here is derived from an EMBL/GenBank/DDBJ whole genome shotgun (WGS) entry which is preliminary data.</text>
</comment>
<proteinExistence type="predicted"/>
<dbReference type="PANTHER" id="PTHR43401">
    <property type="entry name" value="L-THREONINE 3-DEHYDROGENASE"/>
    <property type="match status" value="1"/>
</dbReference>
<feature type="domain" description="Alcohol dehydrogenase-like C-terminal" evidence="2">
    <location>
        <begin position="55"/>
        <end position="111"/>
    </location>
</feature>
<dbReference type="OrthoDB" id="1879366at2759"/>
<dbReference type="SUPFAM" id="SSF51735">
    <property type="entry name" value="NAD(P)-binding Rossmann-fold domains"/>
    <property type="match status" value="1"/>
</dbReference>
<dbReference type="Proteomes" id="UP001163046">
    <property type="component" value="Unassembled WGS sequence"/>
</dbReference>
<dbReference type="PANTHER" id="PTHR43401:SF2">
    <property type="entry name" value="L-THREONINE 3-DEHYDROGENASE"/>
    <property type="match status" value="1"/>
</dbReference>
<protein>
    <recommendedName>
        <fullName evidence="2">Alcohol dehydrogenase-like C-terminal domain-containing protein</fullName>
    </recommendedName>
</protein>
<accession>A0A9W9YG91</accession>
<keyword evidence="1" id="KW-0560">Oxidoreductase</keyword>
<name>A0A9W9YG91_9CNID</name>
<keyword evidence="4" id="KW-1185">Reference proteome</keyword>
<evidence type="ECO:0000313" key="3">
    <source>
        <dbReference type="EMBL" id="KAJ7334395.1"/>
    </source>
</evidence>
<dbReference type="InterPro" id="IPR050129">
    <property type="entry name" value="Zn_alcohol_dh"/>
</dbReference>
<evidence type="ECO:0000256" key="1">
    <source>
        <dbReference type="ARBA" id="ARBA00023002"/>
    </source>
</evidence>